<dbReference type="CDD" id="cd06267">
    <property type="entry name" value="PBP1_LacI_sugar_binding-like"/>
    <property type="match status" value="1"/>
</dbReference>
<evidence type="ECO:0000256" key="3">
    <source>
        <dbReference type="ARBA" id="ARBA00023163"/>
    </source>
</evidence>
<gene>
    <name evidence="5" type="ORF">HMPREF0645_1873</name>
</gene>
<organism evidence="5 6">
    <name type="scientific">Hallella bergensis DSM 17361</name>
    <dbReference type="NCBI Taxonomy" id="585502"/>
    <lineage>
        <taxon>Bacteria</taxon>
        <taxon>Pseudomonadati</taxon>
        <taxon>Bacteroidota</taxon>
        <taxon>Bacteroidia</taxon>
        <taxon>Bacteroidales</taxon>
        <taxon>Prevotellaceae</taxon>
        <taxon>Hallella</taxon>
    </lineage>
</organism>
<keyword evidence="6" id="KW-1185">Reference proteome</keyword>
<dbReference type="RefSeq" id="WP_007173976.1">
    <property type="nucleotide sequence ID" value="NZ_GG704781.1"/>
</dbReference>
<dbReference type="Gene3D" id="3.40.50.2300">
    <property type="match status" value="2"/>
</dbReference>
<dbReference type="GO" id="GO:0003700">
    <property type="term" value="F:DNA-binding transcription factor activity"/>
    <property type="evidence" value="ECO:0007669"/>
    <property type="project" value="TreeGrafter"/>
</dbReference>
<dbReference type="Gene3D" id="1.10.260.40">
    <property type="entry name" value="lambda repressor-like DNA-binding domains"/>
    <property type="match status" value="1"/>
</dbReference>
<dbReference type="OrthoDB" id="9803256at2"/>
<dbReference type="Proteomes" id="UP000003160">
    <property type="component" value="Unassembled WGS sequence"/>
</dbReference>
<reference evidence="5 6" key="1">
    <citation type="submission" date="2009-10" db="EMBL/GenBank/DDBJ databases">
        <authorList>
            <person name="Qin X."/>
            <person name="Bachman B."/>
            <person name="Battles P."/>
            <person name="Bell A."/>
            <person name="Bess C."/>
            <person name="Bickham C."/>
            <person name="Chaboub L."/>
            <person name="Chen D."/>
            <person name="Coyle M."/>
            <person name="Deiros D.R."/>
            <person name="Dinh H."/>
            <person name="Forbes L."/>
            <person name="Fowler G."/>
            <person name="Francisco L."/>
            <person name="Fu Q."/>
            <person name="Gubbala S."/>
            <person name="Hale W."/>
            <person name="Han Y."/>
            <person name="Hemphill L."/>
            <person name="Highlander S.K."/>
            <person name="Hirani K."/>
            <person name="Hogues M."/>
            <person name="Jackson L."/>
            <person name="Jakkamsetti A."/>
            <person name="Javaid M."/>
            <person name="Jiang H."/>
            <person name="Korchina V."/>
            <person name="Kovar C."/>
            <person name="Lara F."/>
            <person name="Lee S."/>
            <person name="Mata R."/>
            <person name="Mathew T."/>
            <person name="Moen C."/>
            <person name="Morales K."/>
            <person name="Munidasa M."/>
            <person name="Nazareth L."/>
            <person name="Ngo R."/>
            <person name="Nguyen L."/>
            <person name="Okwuonu G."/>
            <person name="Ongeri F."/>
            <person name="Patil S."/>
            <person name="Petrosino J."/>
            <person name="Pham C."/>
            <person name="Pham P."/>
            <person name="Pu L.-L."/>
            <person name="Puazo M."/>
            <person name="Raj R."/>
            <person name="Reid J."/>
            <person name="Rouhana J."/>
            <person name="Saada N."/>
            <person name="Shang Y."/>
            <person name="Simmons D."/>
            <person name="Thornton R."/>
            <person name="Warren J."/>
            <person name="Weissenberger G."/>
            <person name="Zhang J."/>
            <person name="Zhang L."/>
            <person name="Zhou C."/>
            <person name="Zhu D."/>
            <person name="Muzny D."/>
            <person name="Worley K."/>
            <person name="Gibbs R."/>
        </authorList>
    </citation>
    <scope>NUCLEOTIDE SEQUENCE [LARGE SCALE GENOMIC DNA]</scope>
    <source>
        <strain evidence="5 6">DSM 17361</strain>
    </source>
</reference>
<comment type="caution">
    <text evidence="5">The sequence shown here is derived from an EMBL/GenBank/DDBJ whole genome shotgun (WGS) entry which is preliminary data.</text>
</comment>
<feature type="domain" description="HTH lacI-type" evidence="4">
    <location>
        <begin position="6"/>
        <end position="60"/>
    </location>
</feature>
<dbReference type="AlphaFoldDB" id="D1PY38"/>
<dbReference type="InterPro" id="IPR000843">
    <property type="entry name" value="HTH_LacI"/>
</dbReference>
<keyword evidence="1" id="KW-0805">Transcription regulation</keyword>
<dbReference type="PANTHER" id="PTHR30146">
    <property type="entry name" value="LACI-RELATED TRANSCRIPTIONAL REPRESSOR"/>
    <property type="match status" value="1"/>
</dbReference>
<evidence type="ECO:0000313" key="6">
    <source>
        <dbReference type="Proteomes" id="UP000003160"/>
    </source>
</evidence>
<protein>
    <submittedName>
        <fullName evidence="5">Sugar-binding domain protein</fullName>
    </submittedName>
</protein>
<dbReference type="GO" id="GO:0000976">
    <property type="term" value="F:transcription cis-regulatory region binding"/>
    <property type="evidence" value="ECO:0007669"/>
    <property type="project" value="TreeGrafter"/>
</dbReference>
<dbReference type="SUPFAM" id="SSF47413">
    <property type="entry name" value="lambda repressor-like DNA-binding domains"/>
    <property type="match status" value="1"/>
</dbReference>
<evidence type="ECO:0000259" key="4">
    <source>
        <dbReference type="PROSITE" id="PS50932"/>
    </source>
</evidence>
<dbReference type="EMBL" id="ACKS01000073">
    <property type="protein sequence ID" value="EFA43711.1"/>
    <property type="molecule type" value="Genomic_DNA"/>
</dbReference>
<keyword evidence="3" id="KW-0804">Transcription</keyword>
<proteinExistence type="predicted"/>
<dbReference type="SMART" id="SM00354">
    <property type="entry name" value="HTH_LACI"/>
    <property type="match status" value="1"/>
</dbReference>
<dbReference type="eggNOG" id="COG1609">
    <property type="taxonomic scope" value="Bacteria"/>
</dbReference>
<name>D1PY38_9BACT</name>
<dbReference type="InterPro" id="IPR010982">
    <property type="entry name" value="Lambda_DNA-bd_dom_sf"/>
</dbReference>
<dbReference type="Pfam" id="PF00356">
    <property type="entry name" value="LacI"/>
    <property type="match status" value="1"/>
</dbReference>
<keyword evidence="2" id="KW-0238">DNA-binding</keyword>
<dbReference type="PANTHER" id="PTHR30146:SF109">
    <property type="entry name" value="HTH-TYPE TRANSCRIPTIONAL REGULATOR GALS"/>
    <property type="match status" value="1"/>
</dbReference>
<dbReference type="InterPro" id="IPR028082">
    <property type="entry name" value="Peripla_BP_I"/>
</dbReference>
<dbReference type="CDD" id="cd01392">
    <property type="entry name" value="HTH_LacI"/>
    <property type="match status" value="1"/>
</dbReference>
<evidence type="ECO:0000313" key="5">
    <source>
        <dbReference type="EMBL" id="EFA43711.1"/>
    </source>
</evidence>
<accession>D1PY38</accession>
<dbReference type="PROSITE" id="PS50932">
    <property type="entry name" value="HTH_LACI_2"/>
    <property type="match status" value="1"/>
</dbReference>
<dbReference type="SUPFAM" id="SSF53822">
    <property type="entry name" value="Periplasmic binding protein-like I"/>
    <property type="match status" value="1"/>
</dbReference>
<dbReference type="Pfam" id="PF00532">
    <property type="entry name" value="Peripla_BP_1"/>
    <property type="match status" value="1"/>
</dbReference>
<dbReference type="HOGENOM" id="CLU_037628_6_1_10"/>
<evidence type="ECO:0000256" key="2">
    <source>
        <dbReference type="ARBA" id="ARBA00023125"/>
    </source>
</evidence>
<sequence length="340" mass="38172">MKQRRTSLKDLAAELGVSIATVSRALHGSHEVSKQMQQKVRVLAQKRNYRPNPFAQSLRKEAPHIIGVIVPNLVTHYFASVLDGIEDCATRNGYSVISANSHESHKLEEKAIDNFYSMHVDGIISCLAQDTTDYTHYEQMAKLDMPLVFFGRTCLPDLFSQVVANGDEAAYNATNHMLEMGAKRVAFIGGPNHLDMVKRRKHGYLQALRDARIVIDRDLVVCGKIDFDVARQATIALLQTQKRPDAILAFNDILTYAAFDAIKSQNLRIPEDVAIIGFTDGDNSAFVTPRLSAIMDQAHEQGFTACELLIRRIEGDRKIYKKIVPMILKFRESSEIVKNQ</sequence>
<dbReference type="InterPro" id="IPR001761">
    <property type="entry name" value="Peripla_BP/Lac1_sug-bd_dom"/>
</dbReference>
<evidence type="ECO:0000256" key="1">
    <source>
        <dbReference type="ARBA" id="ARBA00023015"/>
    </source>
</evidence>